<dbReference type="EMBL" id="BK010829">
    <property type="protein sequence ID" value="DAC78882.1"/>
    <property type="molecule type" value="Genomic_DNA"/>
</dbReference>
<dbReference type="KEGG" id="hal:VNG_1963H"/>
<protein>
    <submittedName>
        <fullName evidence="2">Spurious ORF</fullName>
    </submittedName>
</protein>
<evidence type="ECO:0000313" key="1">
    <source>
        <dbReference type="EMBL" id="AAG20142.1"/>
    </source>
</evidence>
<dbReference type="HOGENOM" id="CLU_1431612_0_0_2"/>
<evidence type="ECO:0000313" key="2">
    <source>
        <dbReference type="EMBL" id="DAC78882.1"/>
    </source>
</evidence>
<reference evidence="2" key="2">
    <citation type="journal article" date="2008" name="Genomics">
        <title>Evolution in the laboratory: the genome of Halobacterium salinarum strain R1 compared to that of strain NRC-1.</title>
        <authorList>
            <person name="Pfeiffer F."/>
            <person name="Schuster S.C."/>
            <person name="Broicher A."/>
            <person name="Falb M."/>
            <person name="Palm P."/>
            <person name="Rodewald K."/>
            <person name="Ruepp A."/>
            <person name="Soppa J."/>
            <person name="Tittor J."/>
            <person name="Oesterhelt D."/>
        </authorList>
    </citation>
    <scope>NUCLEOTIDE SEQUENCE</scope>
    <source>
        <strain evidence="2">NRC-1</strain>
    </source>
</reference>
<gene>
    <name evidence="1" type="ordered locus">VNG_1963H</name>
</gene>
<dbReference type="EMBL" id="AE004437">
    <property type="protein sequence ID" value="AAG20142.1"/>
    <property type="molecule type" value="Genomic_DNA"/>
</dbReference>
<dbReference type="PaxDb" id="64091-VNG_1963H"/>
<dbReference type="Proteomes" id="UP000000554">
    <property type="component" value="Chromosome"/>
</dbReference>
<reference evidence="2" key="3">
    <citation type="journal article" date="2015" name="Life">
        <title>A manual curation strategy to improve genome annotation: application to a set of haloarchael genomes.</title>
        <authorList>
            <person name="Pfeiffer F."/>
            <person name="Oesterhelt D."/>
        </authorList>
    </citation>
    <scope>NUCLEOTIDE SEQUENCE</scope>
    <source>
        <strain evidence="2">NRC-1</strain>
    </source>
</reference>
<reference evidence="2" key="4">
    <citation type="journal article" date="2019" name="Microbiol. Resour. Announc.">
        <title>The genome of the Halobacterium salinarum type strain is closely related to that of the laboratory strains NRC-1 and R1.</title>
        <authorList>
            <person name="Pfeiffer F."/>
            <person name="Marchfelder A."/>
            <person name="Habermann B.H."/>
            <person name="Dyall-Smith M."/>
        </authorList>
    </citation>
    <scope>NUCLEOTIDE SEQUENCE</scope>
    <source>
        <strain evidence="2">NRC-1</strain>
    </source>
</reference>
<organism evidence="1 3">
    <name type="scientific">Halobacterium salinarum (strain ATCC 700922 / JCM 11081 / NRC-1)</name>
    <name type="common">Halobacterium halobium</name>
    <dbReference type="NCBI Taxonomy" id="64091"/>
    <lineage>
        <taxon>Archaea</taxon>
        <taxon>Methanobacteriati</taxon>
        <taxon>Methanobacteriota</taxon>
        <taxon>Stenosarchaea group</taxon>
        <taxon>Halobacteria</taxon>
        <taxon>Halobacteriales</taxon>
        <taxon>Halobacteriaceae</taxon>
        <taxon>Halobacterium</taxon>
        <taxon>Halobacterium salinarum NRC-34001</taxon>
    </lineage>
</organism>
<evidence type="ECO:0000313" key="3">
    <source>
        <dbReference type="Proteomes" id="UP000000554"/>
    </source>
</evidence>
<proteinExistence type="predicted"/>
<sequence>MPPGWAAGAKKAGAAGSEEGHELAARGVAVAGVVDDPVVVAGNGVELLAELLVDGEIRVAFVPRTRPDAVANDRLGALHFHQLEADADAVGQLSRGRPARVVLERAVEHDRVAVPERRARAVEQRVVDGCDLRRRVVGLGEQIRADDVGAQQLGVEGLGGVSGDGGFPGAWQPAHDHESLLGPVRRSGV</sequence>
<name>Q9HNS8_HALSA</name>
<reference evidence="1 3" key="1">
    <citation type="journal article" date="2000" name="Proc. Natl. Acad. Sci. U.S.A.">
        <title>Genome sequence of Halobacterium species NRC-1.</title>
        <authorList>
            <person name="Ng W.V."/>
            <person name="Kennedy S.P."/>
            <person name="Mahairas G.G."/>
            <person name="Berquist B."/>
            <person name="Pan M."/>
            <person name="Shukla H.D."/>
            <person name="Lasky S.R."/>
            <person name="Baliga N.S."/>
            <person name="Thorsson V."/>
            <person name="Sbrogna J."/>
            <person name="Swartzell S."/>
            <person name="Weir D."/>
            <person name="Hall J."/>
            <person name="Dahl T.A."/>
            <person name="Welti R."/>
            <person name="Goo Y.A."/>
            <person name="Leithauser B."/>
            <person name="Keller K."/>
            <person name="Cruz R."/>
            <person name="Danson M.J."/>
            <person name="Hough D.W."/>
            <person name="Maddocks D.G."/>
            <person name="Jablonski P.E."/>
            <person name="Krebs M.P."/>
            <person name="Angevine C.M."/>
            <person name="Dale H."/>
            <person name="Isenbarger T.A."/>
            <person name="Peck R.F."/>
            <person name="Pohlschroder M."/>
            <person name="Spudich J.L."/>
            <person name="Jung K.W."/>
            <person name="Alam M."/>
            <person name="Freitas T."/>
            <person name="Hou S."/>
            <person name="Daniels C.J."/>
            <person name="Dennis P.P."/>
            <person name="Omer A.D."/>
            <person name="Ebhardt H."/>
            <person name="Lowe T.M."/>
            <person name="Liang P."/>
            <person name="Riley M."/>
            <person name="Hood L."/>
            <person name="DasSarma S."/>
        </authorList>
    </citation>
    <scope>NUCLEOTIDE SEQUENCE [LARGE SCALE GENOMIC DNA]</scope>
    <source>
        <strain evidence="3">ATCC 700922 / JCM 11081 / NRC-1</strain>
        <strain evidence="1">NRC-1</strain>
    </source>
</reference>
<keyword evidence="3" id="KW-1185">Reference proteome</keyword>
<dbReference type="AlphaFoldDB" id="Q9HNS8"/>
<dbReference type="PIR" id="B84347">
    <property type="entry name" value="B84347"/>
</dbReference>
<accession>Q9HNS8</accession>
<dbReference type="STRING" id="64091.VNG_1963H"/>